<dbReference type="Gene3D" id="1.10.443.10">
    <property type="entry name" value="Intergrase catalytic core"/>
    <property type="match status" value="1"/>
</dbReference>
<dbReference type="SUPFAM" id="SSF56349">
    <property type="entry name" value="DNA breaking-rejoining enzymes"/>
    <property type="match status" value="1"/>
</dbReference>
<dbReference type="InterPro" id="IPR053876">
    <property type="entry name" value="Phage_int_M"/>
</dbReference>
<comment type="similarity">
    <text evidence="1">Belongs to the 'phage' integrase family.</text>
</comment>
<dbReference type="InterPro" id="IPR050808">
    <property type="entry name" value="Phage_Integrase"/>
</dbReference>
<dbReference type="InterPro" id="IPR025166">
    <property type="entry name" value="Integrase_DNA_bind_dom"/>
</dbReference>
<gene>
    <name evidence="6" type="ORF">JM946_10555</name>
</gene>
<evidence type="ECO:0000259" key="5">
    <source>
        <dbReference type="PROSITE" id="PS51898"/>
    </source>
</evidence>
<accession>A0ABS1WW45</accession>
<dbReference type="CDD" id="cd00801">
    <property type="entry name" value="INT_P4_C"/>
    <property type="match status" value="1"/>
</dbReference>
<reference evidence="6 7" key="1">
    <citation type="journal article" date="2021" name="Int. J. Syst. Evol. Microbiol.">
        <title>Steroidobacter gossypii sp. nov., isolated from soil of cotton cropping field.</title>
        <authorList>
            <person name="Huang R."/>
            <person name="Yang S."/>
            <person name="Zhen C."/>
            <person name="Liu W."/>
        </authorList>
    </citation>
    <scope>NUCLEOTIDE SEQUENCE [LARGE SCALE GENOMIC DNA]</scope>
    <source>
        <strain evidence="6 7">S1-65</strain>
    </source>
</reference>
<evidence type="ECO:0000256" key="4">
    <source>
        <dbReference type="ARBA" id="ARBA00023172"/>
    </source>
</evidence>
<dbReference type="EMBL" id="JAEVLS010000002">
    <property type="protein sequence ID" value="MBM0105195.1"/>
    <property type="molecule type" value="Genomic_DNA"/>
</dbReference>
<dbReference type="Pfam" id="PF13356">
    <property type="entry name" value="Arm-DNA-bind_3"/>
    <property type="match status" value="1"/>
</dbReference>
<dbReference type="RefSeq" id="WP_203167251.1">
    <property type="nucleotide sequence ID" value="NZ_JAEVLS010000002.1"/>
</dbReference>
<dbReference type="Pfam" id="PF22022">
    <property type="entry name" value="Phage_int_M"/>
    <property type="match status" value="1"/>
</dbReference>
<dbReference type="InterPro" id="IPR002104">
    <property type="entry name" value="Integrase_catalytic"/>
</dbReference>
<sequence>MPKKARELSALEVKRSSRELGFHAVGGVAGLHLAVTSDSAASWILRVVIGENRADLGLGSYPEIGLAQARDRAREAREQIRGGIDPRQAKKAAALALRAATARALTFEAAAKACHIAKVSEFRNSKHKDDWINSLDRYAFPDLGSVPVAEIDLPHLVKVLGPIWTSKTETATRVRQRIESVLAWATVNKFRTGDNPARWKGNLEHALPKPAKVRKVAHHPALLWQEVGGFMADLRKREGMGARALEFAILTAARSGEVRGATWDEIDLKAKLWTIPAGRMKAGKQHRIPLSEPALKLLKALPRFDGSPYVFAAARGGMLSDMSLSAVTRRMGLDVVPHGFRSSFKDWCRTSTAYPDEVSELALAHVNSDATRAAYARDELLPQRQRLMTDWAKYCTTVPRTAAQVVVPIRRAKSR</sequence>
<dbReference type="PROSITE" id="PS51898">
    <property type="entry name" value="TYR_RECOMBINASE"/>
    <property type="match status" value="1"/>
</dbReference>
<evidence type="ECO:0000313" key="7">
    <source>
        <dbReference type="Proteomes" id="UP000661077"/>
    </source>
</evidence>
<keyword evidence="4" id="KW-0233">DNA recombination</keyword>
<evidence type="ECO:0000256" key="2">
    <source>
        <dbReference type="ARBA" id="ARBA00022908"/>
    </source>
</evidence>
<dbReference type="Proteomes" id="UP000661077">
    <property type="component" value="Unassembled WGS sequence"/>
</dbReference>
<protein>
    <submittedName>
        <fullName evidence="6">Integrase arm-type DNA-binding domain-containing protein</fullName>
    </submittedName>
</protein>
<dbReference type="InterPro" id="IPR011010">
    <property type="entry name" value="DNA_brk_join_enz"/>
</dbReference>
<dbReference type="GO" id="GO:0003677">
    <property type="term" value="F:DNA binding"/>
    <property type="evidence" value="ECO:0007669"/>
    <property type="project" value="UniProtKB-KW"/>
</dbReference>
<comment type="caution">
    <text evidence="6">The sequence shown here is derived from an EMBL/GenBank/DDBJ whole genome shotgun (WGS) entry which is preliminary data.</text>
</comment>
<dbReference type="Pfam" id="PF00589">
    <property type="entry name" value="Phage_integrase"/>
    <property type="match status" value="1"/>
</dbReference>
<dbReference type="PANTHER" id="PTHR30629">
    <property type="entry name" value="PROPHAGE INTEGRASE"/>
    <property type="match status" value="1"/>
</dbReference>
<dbReference type="Gene3D" id="3.30.160.390">
    <property type="entry name" value="Integrase, DNA-binding domain"/>
    <property type="match status" value="1"/>
</dbReference>
<dbReference type="Gene3D" id="1.10.150.130">
    <property type="match status" value="1"/>
</dbReference>
<evidence type="ECO:0000256" key="1">
    <source>
        <dbReference type="ARBA" id="ARBA00008857"/>
    </source>
</evidence>
<evidence type="ECO:0000313" key="6">
    <source>
        <dbReference type="EMBL" id="MBM0105195.1"/>
    </source>
</evidence>
<organism evidence="6 7">
    <name type="scientific">Steroidobacter gossypii</name>
    <dbReference type="NCBI Taxonomy" id="2805490"/>
    <lineage>
        <taxon>Bacteria</taxon>
        <taxon>Pseudomonadati</taxon>
        <taxon>Pseudomonadota</taxon>
        <taxon>Gammaproteobacteria</taxon>
        <taxon>Steroidobacterales</taxon>
        <taxon>Steroidobacteraceae</taxon>
        <taxon>Steroidobacter</taxon>
    </lineage>
</organism>
<dbReference type="InterPro" id="IPR010998">
    <property type="entry name" value="Integrase_recombinase_N"/>
</dbReference>
<evidence type="ECO:0000256" key="3">
    <source>
        <dbReference type="ARBA" id="ARBA00023125"/>
    </source>
</evidence>
<keyword evidence="2" id="KW-0229">DNA integration</keyword>
<keyword evidence="3 6" id="KW-0238">DNA-binding</keyword>
<proteinExistence type="inferred from homology"/>
<keyword evidence="7" id="KW-1185">Reference proteome</keyword>
<dbReference type="InterPro" id="IPR013762">
    <property type="entry name" value="Integrase-like_cat_sf"/>
</dbReference>
<name>A0ABS1WW45_9GAMM</name>
<dbReference type="PANTHER" id="PTHR30629:SF2">
    <property type="entry name" value="PROPHAGE INTEGRASE INTS-RELATED"/>
    <property type="match status" value="1"/>
</dbReference>
<feature type="domain" description="Tyr recombinase" evidence="5">
    <location>
        <begin position="217"/>
        <end position="390"/>
    </location>
</feature>
<dbReference type="InterPro" id="IPR038488">
    <property type="entry name" value="Integrase_DNA-bd_sf"/>
</dbReference>